<dbReference type="Gene3D" id="2.40.37.10">
    <property type="entry name" value="Lyase, Ornithine Decarboxylase, Chain A, domain 1"/>
    <property type="match status" value="1"/>
</dbReference>
<dbReference type="Gene3D" id="3.40.1390.10">
    <property type="entry name" value="MurE/MurF, N-terminal domain"/>
    <property type="match status" value="1"/>
</dbReference>
<dbReference type="Pfam" id="PF00842">
    <property type="entry name" value="Ala_racemase_C"/>
    <property type="match status" value="1"/>
</dbReference>
<keyword evidence="4 5" id="KW-0413">Isomerase</keyword>
<dbReference type="SUPFAM" id="SSF53244">
    <property type="entry name" value="MurD-like peptide ligases, peptide-binding domain"/>
    <property type="match status" value="1"/>
</dbReference>
<dbReference type="Gene3D" id="3.40.1190.10">
    <property type="entry name" value="Mur-like, catalytic domain"/>
    <property type="match status" value="1"/>
</dbReference>
<sequence>MSYTIKNISSLLPSAAVSLSNENAEILQLLTDSRRLNFPKTTLFFAIETKLRDGHNYVTELFNQGVRNFVVQKGKNIAAVVSQNANLIFVNQPLDALQLLVAFHRSKFNIPVIGITGSNGKTIVKEWLNQLLVSDFEIVRTPRSYNSQIGVPLSVWEMSPENNLGIFEAGISLPGEMERLEKIIQPNIGIFTNIGTAHDEGFKNRAEKIAEKFKLFKNVQLLILPADNSEVLHLAEYLLSCKLFTWGKYDKSDLQILDIEVKESQTLINAKYKKEEYQIAIPFTDEASIQNAITCWATLICMDISAEKIAERIQSLRPIDMRLEIKPALNNCTLINDSYSFDINSLGIALSFLQQQKIHKTVIISDLAYFDENLYRTIVNLLSQKDIYRVITIGPAWYKLQYLLHGKFEKINSLKSVEQFLANYQTFNLRAEAILLKGARKYAFEQIAKILENQVHQTRMEISIPALAHNLQEYRKYIQPEIKIMAMVKASGYGSGSIEVATMVQFYHVNYLAVAYADEGVALRNSGISIPIAVMNFDEEAFETIVIHHLEPNIFSFKIYYAFHDFLVNQGIKNYPIHLKIDTGMHRLGFELEEMDKIVALLNENNTMVVKSAFTHFVASEDPNEDEFTHHQAHIFKEAIQILEKGIGYKFIRHIANSSAIIRFPEYHFDMVRLGIGLYGVDSSSLHQETLETVATLISTIAQIHHVKAGETIGYNRRGKVDRDSKIATIRIGYADGLNRKLGNLNGSVFIQGKLAPIIGNICMDMAMVDITDIDNVHEGDSVEIFGKNLPVWDVASKIGTISYEVLTSVGQRIKRVYIEE</sequence>
<feature type="active site" description="Proton acceptor; specific for L-alanine" evidence="5">
    <location>
        <position position="715"/>
    </location>
</feature>
<evidence type="ECO:0000256" key="6">
    <source>
        <dbReference type="PIRSR" id="PIRSR600821-50"/>
    </source>
</evidence>
<name>A0A5P2G3W0_9BACT</name>
<dbReference type="InterPro" id="IPR036565">
    <property type="entry name" value="Mur-like_cat_sf"/>
</dbReference>
<comment type="catalytic activity">
    <reaction evidence="1 5">
        <text>L-alanine = D-alanine</text>
        <dbReference type="Rhea" id="RHEA:20249"/>
        <dbReference type="ChEBI" id="CHEBI:57416"/>
        <dbReference type="ChEBI" id="CHEBI:57972"/>
        <dbReference type="EC" id="5.1.1.1"/>
    </reaction>
</comment>
<dbReference type="KEGG" id="arac:E0W69_016470"/>
<gene>
    <name evidence="9" type="ORF">E0W69_016470</name>
</gene>
<dbReference type="InterPro" id="IPR035911">
    <property type="entry name" value="MurE/MurF_N"/>
</dbReference>
<dbReference type="OrthoDB" id="9801978at2"/>
<comment type="cofactor">
    <cofactor evidence="2 5 6">
        <name>pyridoxal 5'-phosphate</name>
        <dbReference type="ChEBI" id="CHEBI:597326"/>
    </cofactor>
</comment>
<dbReference type="InterPro" id="IPR000821">
    <property type="entry name" value="Ala_racemase"/>
</dbReference>
<dbReference type="GO" id="GO:0005524">
    <property type="term" value="F:ATP binding"/>
    <property type="evidence" value="ECO:0007669"/>
    <property type="project" value="InterPro"/>
</dbReference>
<organism evidence="9 10">
    <name type="scientific">Rhizosphaericola mali</name>
    <dbReference type="NCBI Taxonomy" id="2545455"/>
    <lineage>
        <taxon>Bacteria</taxon>
        <taxon>Pseudomonadati</taxon>
        <taxon>Bacteroidota</taxon>
        <taxon>Chitinophagia</taxon>
        <taxon>Chitinophagales</taxon>
        <taxon>Chitinophagaceae</taxon>
        <taxon>Rhizosphaericola</taxon>
    </lineage>
</organism>
<dbReference type="GO" id="GO:0008784">
    <property type="term" value="F:alanine racemase activity"/>
    <property type="evidence" value="ECO:0007669"/>
    <property type="project" value="UniProtKB-UniRule"/>
</dbReference>
<dbReference type="Pfam" id="PF01168">
    <property type="entry name" value="Ala_racemase_N"/>
    <property type="match status" value="1"/>
</dbReference>
<dbReference type="SUPFAM" id="SSF50621">
    <property type="entry name" value="Alanine racemase C-terminal domain-like"/>
    <property type="match status" value="1"/>
</dbReference>
<dbReference type="HAMAP" id="MF_01201">
    <property type="entry name" value="Ala_racemase"/>
    <property type="match status" value="1"/>
</dbReference>
<keyword evidence="10" id="KW-1185">Reference proteome</keyword>
<dbReference type="Gene3D" id="3.20.20.10">
    <property type="entry name" value="Alanine racemase"/>
    <property type="match status" value="1"/>
</dbReference>
<evidence type="ECO:0000256" key="2">
    <source>
        <dbReference type="ARBA" id="ARBA00001933"/>
    </source>
</evidence>
<dbReference type="PANTHER" id="PTHR30511:SF0">
    <property type="entry name" value="ALANINE RACEMASE, CATABOLIC-RELATED"/>
    <property type="match status" value="1"/>
</dbReference>
<keyword evidence="9" id="KW-0436">Ligase</keyword>
<comment type="function">
    <text evidence="5">Catalyzes the interconversion of L-alanine and D-alanine. May also act on other amino acids.</text>
</comment>
<feature type="active site" description="Proton acceptor; specific for D-alanine" evidence="5">
    <location>
        <position position="489"/>
    </location>
</feature>
<dbReference type="UniPathway" id="UPA00042">
    <property type="reaction ID" value="UER00497"/>
</dbReference>
<dbReference type="SUPFAM" id="SSF51419">
    <property type="entry name" value="PLP-binding barrel"/>
    <property type="match status" value="1"/>
</dbReference>
<dbReference type="SUPFAM" id="SSF53623">
    <property type="entry name" value="MurD-like peptide ligases, catalytic domain"/>
    <property type="match status" value="1"/>
</dbReference>
<evidence type="ECO:0000256" key="5">
    <source>
        <dbReference type="HAMAP-Rule" id="MF_01201"/>
    </source>
</evidence>
<dbReference type="InterPro" id="IPR011079">
    <property type="entry name" value="Ala_racemase_C"/>
</dbReference>
<reference evidence="9 10" key="1">
    <citation type="submission" date="2019-09" db="EMBL/GenBank/DDBJ databases">
        <title>Complete genome sequence of Arachidicoccus sp. B3-10 isolated from apple orchard soil.</title>
        <authorList>
            <person name="Kim H.S."/>
            <person name="Han K.-I."/>
            <person name="Suh M.K."/>
            <person name="Lee K.C."/>
            <person name="Eom M.K."/>
            <person name="Kim J.-S."/>
            <person name="Kang S.W."/>
            <person name="Sin Y."/>
            <person name="Lee J.-S."/>
        </authorList>
    </citation>
    <scope>NUCLEOTIDE SEQUENCE [LARGE SCALE GENOMIC DNA]</scope>
    <source>
        <strain evidence="9 10">B3-10</strain>
    </source>
</reference>
<dbReference type="PRINTS" id="PR00992">
    <property type="entry name" value="ALARACEMASE"/>
</dbReference>
<dbReference type="InterPro" id="IPR001608">
    <property type="entry name" value="Ala_racemase_N"/>
</dbReference>
<dbReference type="NCBIfam" id="TIGR00492">
    <property type="entry name" value="alr"/>
    <property type="match status" value="1"/>
</dbReference>
<evidence type="ECO:0000259" key="8">
    <source>
        <dbReference type="SMART" id="SM01005"/>
    </source>
</evidence>
<feature type="binding site" evidence="5 7">
    <location>
        <position position="764"/>
    </location>
    <ligand>
        <name>substrate</name>
    </ligand>
</feature>
<dbReference type="Gene3D" id="3.90.190.20">
    <property type="entry name" value="Mur ligase, C-terminal domain"/>
    <property type="match status" value="1"/>
</dbReference>
<dbReference type="EC" id="5.1.1.1" evidence="5"/>
<evidence type="ECO:0000256" key="1">
    <source>
        <dbReference type="ARBA" id="ARBA00000316"/>
    </source>
</evidence>
<accession>A0A5P2G3W0</accession>
<evidence type="ECO:0000256" key="7">
    <source>
        <dbReference type="PIRSR" id="PIRSR600821-52"/>
    </source>
</evidence>
<dbReference type="PANTHER" id="PTHR30511">
    <property type="entry name" value="ALANINE RACEMASE"/>
    <property type="match status" value="1"/>
</dbReference>
<dbReference type="CDD" id="cd00430">
    <property type="entry name" value="PLPDE_III_AR"/>
    <property type="match status" value="1"/>
</dbReference>
<dbReference type="GO" id="GO:0005829">
    <property type="term" value="C:cytosol"/>
    <property type="evidence" value="ECO:0007669"/>
    <property type="project" value="TreeGrafter"/>
</dbReference>
<dbReference type="InterPro" id="IPR029066">
    <property type="entry name" value="PLP-binding_barrel"/>
</dbReference>
<evidence type="ECO:0000256" key="4">
    <source>
        <dbReference type="ARBA" id="ARBA00023235"/>
    </source>
</evidence>
<dbReference type="SMART" id="SM01005">
    <property type="entry name" value="Ala_racemase_C"/>
    <property type="match status" value="1"/>
</dbReference>
<evidence type="ECO:0000313" key="10">
    <source>
        <dbReference type="Proteomes" id="UP000292424"/>
    </source>
</evidence>
<evidence type="ECO:0000256" key="3">
    <source>
        <dbReference type="ARBA" id="ARBA00022898"/>
    </source>
</evidence>
<dbReference type="NCBIfam" id="NF008897">
    <property type="entry name" value="PRK11930.1"/>
    <property type="match status" value="1"/>
</dbReference>
<dbReference type="InterPro" id="IPR013221">
    <property type="entry name" value="Mur_ligase_cen"/>
</dbReference>
<dbReference type="FunFam" id="3.20.20.10:FF:000002">
    <property type="entry name" value="Alanine racemase"/>
    <property type="match status" value="1"/>
</dbReference>
<comment type="pathway">
    <text evidence="5">Amino-acid biosynthesis; D-alanine biosynthesis; D-alanine from L-alanine: step 1/1.</text>
</comment>
<feature type="domain" description="Alanine racemase C-terminal" evidence="8">
    <location>
        <begin position="694"/>
        <end position="819"/>
    </location>
</feature>
<feature type="binding site" evidence="5 7">
    <location>
        <position position="587"/>
    </location>
    <ligand>
        <name>substrate</name>
    </ligand>
</feature>
<keyword evidence="3 5" id="KW-0663">Pyridoxal phosphate</keyword>
<dbReference type="InterPro" id="IPR036615">
    <property type="entry name" value="Mur_ligase_C_dom_sf"/>
</dbReference>
<dbReference type="GO" id="GO:0030632">
    <property type="term" value="P:D-alanine biosynthetic process"/>
    <property type="evidence" value="ECO:0007669"/>
    <property type="project" value="UniProtKB-UniRule"/>
</dbReference>
<dbReference type="Proteomes" id="UP000292424">
    <property type="component" value="Chromosome"/>
</dbReference>
<dbReference type="SUPFAM" id="SSF63418">
    <property type="entry name" value="MurE/MurF N-terminal domain"/>
    <property type="match status" value="1"/>
</dbReference>
<dbReference type="GO" id="GO:0016881">
    <property type="term" value="F:acid-amino acid ligase activity"/>
    <property type="evidence" value="ECO:0007669"/>
    <property type="project" value="InterPro"/>
</dbReference>
<comment type="similarity">
    <text evidence="5">Belongs to the alanine racemase family.</text>
</comment>
<proteinExistence type="inferred from homology"/>
<dbReference type="Pfam" id="PF08245">
    <property type="entry name" value="Mur_ligase_M"/>
    <property type="match status" value="1"/>
</dbReference>
<dbReference type="EMBL" id="CP044016">
    <property type="protein sequence ID" value="QES90175.1"/>
    <property type="molecule type" value="Genomic_DNA"/>
</dbReference>
<dbReference type="AlphaFoldDB" id="A0A5P2G3W0"/>
<protein>
    <recommendedName>
        <fullName evidence="5">Alanine racemase</fullName>
        <ecNumber evidence="5">5.1.1.1</ecNumber>
    </recommendedName>
</protein>
<dbReference type="GO" id="GO:0030170">
    <property type="term" value="F:pyridoxal phosphate binding"/>
    <property type="evidence" value="ECO:0007669"/>
    <property type="project" value="UniProtKB-UniRule"/>
</dbReference>
<dbReference type="InterPro" id="IPR009006">
    <property type="entry name" value="Ala_racemase/Decarboxylase_C"/>
</dbReference>
<evidence type="ECO:0000313" key="9">
    <source>
        <dbReference type="EMBL" id="QES90175.1"/>
    </source>
</evidence>
<feature type="modified residue" description="N6-(pyridoxal phosphate)lysine" evidence="5 6">
    <location>
        <position position="489"/>
    </location>
</feature>
<dbReference type="RefSeq" id="WP_131331131.1">
    <property type="nucleotide sequence ID" value="NZ_CP044016.1"/>
</dbReference>